<dbReference type="OrthoDB" id="10268944at2759"/>
<gene>
    <name evidence="1" type="ORF">MCOR_40710</name>
</gene>
<evidence type="ECO:0000313" key="1">
    <source>
        <dbReference type="EMBL" id="CAC5407209.1"/>
    </source>
</evidence>
<dbReference type="AlphaFoldDB" id="A0A6J8DGL6"/>
<protein>
    <submittedName>
        <fullName evidence="1">Uncharacterized protein</fullName>
    </submittedName>
</protein>
<dbReference type="EMBL" id="CACVKT020007382">
    <property type="protein sequence ID" value="CAC5407209.1"/>
    <property type="molecule type" value="Genomic_DNA"/>
</dbReference>
<accession>A0A6J8DGL6</accession>
<organism evidence="1 2">
    <name type="scientific">Mytilus coruscus</name>
    <name type="common">Sea mussel</name>
    <dbReference type="NCBI Taxonomy" id="42192"/>
    <lineage>
        <taxon>Eukaryota</taxon>
        <taxon>Metazoa</taxon>
        <taxon>Spiralia</taxon>
        <taxon>Lophotrochozoa</taxon>
        <taxon>Mollusca</taxon>
        <taxon>Bivalvia</taxon>
        <taxon>Autobranchia</taxon>
        <taxon>Pteriomorphia</taxon>
        <taxon>Mytilida</taxon>
        <taxon>Mytiloidea</taxon>
        <taxon>Mytilidae</taxon>
        <taxon>Mytilinae</taxon>
        <taxon>Mytilus</taxon>
    </lineage>
</organism>
<dbReference type="Gene3D" id="3.30.70.2330">
    <property type="match status" value="1"/>
</dbReference>
<reference evidence="1 2" key="1">
    <citation type="submission" date="2020-06" db="EMBL/GenBank/DDBJ databases">
        <authorList>
            <person name="Li R."/>
            <person name="Bekaert M."/>
        </authorList>
    </citation>
    <scope>NUCLEOTIDE SEQUENCE [LARGE SCALE GENOMIC DNA]</scope>
    <source>
        <strain evidence="2">wild</strain>
    </source>
</reference>
<keyword evidence="2" id="KW-1185">Reference proteome</keyword>
<evidence type="ECO:0000313" key="2">
    <source>
        <dbReference type="Proteomes" id="UP000507470"/>
    </source>
</evidence>
<proteinExistence type="predicted"/>
<sequence>MNFIRELHEYRSQKELDAGGTVPLALVSTVNGYHFYHRRPLDGICFMMNCAPEPSNRHDRNAVVVRAPTNVDANILGIETHIPPRRHTVMEVLGQIIGHVPRNICGIISISMLHRRTLRSAYIEAIDAERMKNQREKHCSIKNSDIYNLNSMHIPDFSSVPRAKVFDDVLTKRNVADSEDLKKLFQSNIAFFCSKDAFSVCIRALDAASANALTVQSTKMSINLLTAF</sequence>
<name>A0A6J8DGL6_MYTCO</name>
<dbReference type="Proteomes" id="UP000507470">
    <property type="component" value="Unassembled WGS sequence"/>
</dbReference>